<dbReference type="PIRSF" id="PIRSF000538">
    <property type="entry name" value="GlpK"/>
    <property type="match status" value="1"/>
</dbReference>
<dbReference type="Gene3D" id="3.30.420.40">
    <property type="match status" value="2"/>
</dbReference>
<dbReference type="InterPro" id="IPR050406">
    <property type="entry name" value="FGGY_Carb_Kinase"/>
</dbReference>
<dbReference type="InterPro" id="IPR006000">
    <property type="entry name" value="Xylulokinase"/>
</dbReference>
<name>A0A926HXT5_9FIRM</name>
<dbReference type="CDD" id="cd07805">
    <property type="entry name" value="ASKHA_NBD_FGGY_CvXK-like"/>
    <property type="match status" value="1"/>
</dbReference>
<dbReference type="Proteomes" id="UP000617951">
    <property type="component" value="Unassembled WGS sequence"/>
</dbReference>
<reference evidence="12" key="1">
    <citation type="submission" date="2020-08" db="EMBL/GenBank/DDBJ databases">
        <title>Genome public.</title>
        <authorList>
            <person name="Liu C."/>
            <person name="Sun Q."/>
        </authorList>
    </citation>
    <scope>NUCLEOTIDE SEQUENCE</scope>
    <source>
        <strain evidence="12">NSJ-63</strain>
    </source>
</reference>
<keyword evidence="5 8" id="KW-0418">Kinase</keyword>
<feature type="domain" description="Carbohydrate kinase FGGY N-terminal" evidence="10">
    <location>
        <begin position="4"/>
        <end position="243"/>
    </location>
</feature>
<evidence type="ECO:0000313" key="12">
    <source>
        <dbReference type="EMBL" id="MBC8539091.1"/>
    </source>
</evidence>
<dbReference type="InterPro" id="IPR043129">
    <property type="entry name" value="ATPase_NBD"/>
</dbReference>
<dbReference type="InterPro" id="IPR018485">
    <property type="entry name" value="FGGY_C"/>
</dbReference>
<dbReference type="PROSITE" id="PS00445">
    <property type="entry name" value="FGGY_KINASES_2"/>
    <property type="match status" value="1"/>
</dbReference>
<evidence type="ECO:0000256" key="4">
    <source>
        <dbReference type="ARBA" id="ARBA00022741"/>
    </source>
</evidence>
<feature type="domain" description="Carbohydrate kinase FGGY C-terminal" evidence="11">
    <location>
        <begin position="257"/>
        <end position="454"/>
    </location>
</feature>
<dbReference type="NCBIfam" id="TIGR01312">
    <property type="entry name" value="XylB"/>
    <property type="match status" value="1"/>
</dbReference>
<evidence type="ECO:0000256" key="6">
    <source>
        <dbReference type="ARBA" id="ARBA00022840"/>
    </source>
</evidence>
<keyword evidence="6 9" id="KW-0067">ATP-binding</keyword>
<organism evidence="12 13">
    <name type="scientific">Guopingia tenuis</name>
    <dbReference type="NCBI Taxonomy" id="2763656"/>
    <lineage>
        <taxon>Bacteria</taxon>
        <taxon>Bacillati</taxon>
        <taxon>Bacillota</taxon>
        <taxon>Clostridia</taxon>
        <taxon>Christensenellales</taxon>
        <taxon>Christensenellaceae</taxon>
        <taxon>Guopingia</taxon>
    </lineage>
</organism>
<dbReference type="Pfam" id="PF02782">
    <property type="entry name" value="FGGY_C"/>
    <property type="match status" value="1"/>
</dbReference>
<comment type="caution">
    <text evidence="12">The sequence shown here is derived from an EMBL/GenBank/DDBJ whole genome shotgun (WGS) entry which is preliminary data.</text>
</comment>
<evidence type="ECO:0000256" key="1">
    <source>
        <dbReference type="ARBA" id="ARBA00009156"/>
    </source>
</evidence>
<dbReference type="GO" id="GO:0042732">
    <property type="term" value="P:D-xylose metabolic process"/>
    <property type="evidence" value="ECO:0007669"/>
    <property type="project" value="UniProtKB-KW"/>
</dbReference>
<dbReference type="GO" id="GO:0005997">
    <property type="term" value="P:xylulose metabolic process"/>
    <property type="evidence" value="ECO:0007669"/>
    <property type="project" value="InterPro"/>
</dbReference>
<dbReference type="EC" id="2.7.1.17" evidence="9"/>
<evidence type="ECO:0000256" key="7">
    <source>
        <dbReference type="ARBA" id="ARBA00023277"/>
    </source>
</evidence>
<dbReference type="InterPro" id="IPR018483">
    <property type="entry name" value="Carb_kinase_FGGY_CS"/>
</dbReference>
<dbReference type="GO" id="GO:0005524">
    <property type="term" value="F:ATP binding"/>
    <property type="evidence" value="ECO:0007669"/>
    <property type="project" value="UniProtKB-KW"/>
</dbReference>
<dbReference type="EMBL" id="JACRSS010000005">
    <property type="protein sequence ID" value="MBC8539091.1"/>
    <property type="molecule type" value="Genomic_DNA"/>
</dbReference>
<keyword evidence="2 9" id="KW-0859">Xylose metabolism</keyword>
<dbReference type="InterPro" id="IPR000577">
    <property type="entry name" value="Carb_kinase_FGGY"/>
</dbReference>
<protein>
    <recommendedName>
        <fullName evidence="9">Xylulose kinase</fullName>
        <shortName evidence="9">Xylulokinase</shortName>
        <ecNumber evidence="9">2.7.1.17</ecNumber>
    </recommendedName>
</protein>
<dbReference type="InterPro" id="IPR018484">
    <property type="entry name" value="FGGY_N"/>
</dbReference>
<comment type="similarity">
    <text evidence="1 8">Belongs to the FGGY kinase family.</text>
</comment>
<accession>A0A926HXT5</accession>
<evidence type="ECO:0000259" key="10">
    <source>
        <dbReference type="Pfam" id="PF00370"/>
    </source>
</evidence>
<evidence type="ECO:0000256" key="8">
    <source>
        <dbReference type="RuleBase" id="RU003733"/>
    </source>
</evidence>
<gene>
    <name evidence="9 12" type="primary">xylB</name>
    <name evidence="12" type="ORF">H8693_09120</name>
</gene>
<sequence>MSKYILAHDMGTSGDKAVLFTLDGKVVKSVHGDYPTYFGENGAVEQNPLDWWKCVCDRTQEILQGIDKKAIAAITFGGQMMGCTCIDKNGNPLRNSIIWADGRSKKQMEQLAAAYGEKELYYTSGHRESPYYSLTKFMWVKENQPEIYQNTYKTLNCKDFIVMKLTGKYMTDYSDASSTMAFDIRKKCWATGLIETAGLDPEKFAEIRPGNSVVGEVTRAASEECGLLPGTPVVLGGGDGPCCRVGMGVVAQGDEAVNIGTSAFDTLCMNEPLDDPTRRVINFAHVIPGLVSATGTMQAAGASITWMHDNLCFDEIAKSKETGKGEFSFINANAAKSPVGANGLLFLPYLQGERAPHWNADAKGVFVGLTMKHTVNDMKRAVYEGIALNLGLIHNIIKDRATIPMPKQLVLTGGAAKSKIVSQTMADIFNMDMLLTNVSDEVGSLGAAVVAGYAIGEYKSMDMARKFFTVTETVHPIEENVRRFKEIIGVFQEAYDALVPVFPKLHA</sequence>
<dbReference type="RefSeq" id="WP_249280712.1">
    <property type="nucleotide sequence ID" value="NZ_JACRSS010000005.1"/>
</dbReference>
<keyword evidence="3 8" id="KW-0808">Transferase</keyword>
<dbReference type="AlphaFoldDB" id="A0A926HXT5"/>
<evidence type="ECO:0000256" key="5">
    <source>
        <dbReference type="ARBA" id="ARBA00022777"/>
    </source>
</evidence>
<proteinExistence type="inferred from homology"/>
<evidence type="ECO:0000313" key="13">
    <source>
        <dbReference type="Proteomes" id="UP000617951"/>
    </source>
</evidence>
<keyword evidence="7 9" id="KW-0119">Carbohydrate metabolism</keyword>
<comment type="catalytic activity">
    <reaction evidence="9">
        <text>D-xylulose + ATP = D-xylulose 5-phosphate + ADP + H(+)</text>
        <dbReference type="Rhea" id="RHEA:10964"/>
        <dbReference type="ChEBI" id="CHEBI:15378"/>
        <dbReference type="ChEBI" id="CHEBI:17140"/>
        <dbReference type="ChEBI" id="CHEBI:30616"/>
        <dbReference type="ChEBI" id="CHEBI:57737"/>
        <dbReference type="ChEBI" id="CHEBI:456216"/>
        <dbReference type="EC" id="2.7.1.17"/>
    </reaction>
</comment>
<dbReference type="PANTHER" id="PTHR43095:SF5">
    <property type="entry name" value="XYLULOSE KINASE"/>
    <property type="match status" value="1"/>
</dbReference>
<dbReference type="PANTHER" id="PTHR43095">
    <property type="entry name" value="SUGAR KINASE"/>
    <property type="match status" value="1"/>
</dbReference>
<dbReference type="Pfam" id="PF00370">
    <property type="entry name" value="FGGY_N"/>
    <property type="match status" value="1"/>
</dbReference>
<keyword evidence="13" id="KW-1185">Reference proteome</keyword>
<evidence type="ECO:0000256" key="3">
    <source>
        <dbReference type="ARBA" id="ARBA00022679"/>
    </source>
</evidence>
<keyword evidence="4 9" id="KW-0547">Nucleotide-binding</keyword>
<evidence type="ECO:0000256" key="9">
    <source>
        <dbReference type="RuleBase" id="RU364073"/>
    </source>
</evidence>
<evidence type="ECO:0000256" key="2">
    <source>
        <dbReference type="ARBA" id="ARBA00022629"/>
    </source>
</evidence>
<dbReference type="PROSITE" id="PS00933">
    <property type="entry name" value="FGGY_KINASES_1"/>
    <property type="match status" value="1"/>
</dbReference>
<dbReference type="SUPFAM" id="SSF53067">
    <property type="entry name" value="Actin-like ATPase domain"/>
    <property type="match status" value="2"/>
</dbReference>
<evidence type="ECO:0000259" key="11">
    <source>
        <dbReference type="Pfam" id="PF02782"/>
    </source>
</evidence>
<dbReference type="GO" id="GO:0004856">
    <property type="term" value="F:D-xylulokinase activity"/>
    <property type="evidence" value="ECO:0007669"/>
    <property type="project" value="UniProtKB-EC"/>
</dbReference>